<proteinExistence type="predicted"/>
<feature type="domain" description="Ig-like" evidence="2">
    <location>
        <begin position="435"/>
        <end position="509"/>
    </location>
</feature>
<dbReference type="Pfam" id="PF18962">
    <property type="entry name" value="Por_Secre_tail"/>
    <property type="match status" value="1"/>
</dbReference>
<accession>A0A4R4KGH6</accession>
<protein>
    <submittedName>
        <fullName evidence="3">T9SS type A sorting domain-containing protein</fullName>
    </submittedName>
</protein>
<evidence type="ECO:0000259" key="1">
    <source>
        <dbReference type="Pfam" id="PF18962"/>
    </source>
</evidence>
<keyword evidence="4" id="KW-1185">Reference proteome</keyword>
<comment type="caution">
    <text evidence="3">The sequence shown here is derived from an EMBL/GenBank/DDBJ whole genome shotgun (WGS) entry which is preliminary data.</text>
</comment>
<dbReference type="Proteomes" id="UP000295706">
    <property type="component" value="Unassembled WGS sequence"/>
</dbReference>
<evidence type="ECO:0000259" key="2">
    <source>
        <dbReference type="Pfam" id="PF19081"/>
    </source>
</evidence>
<reference evidence="3 4" key="1">
    <citation type="submission" date="2019-02" db="EMBL/GenBank/DDBJ databases">
        <title>Arundinibacter roseus gen. nov., sp. nov., a new member of the family Cytophagaceae.</title>
        <authorList>
            <person name="Szuroczki S."/>
            <person name="Khayer B."/>
            <person name="Sproer C."/>
            <person name="Toumi M."/>
            <person name="Szabo A."/>
            <person name="Felfoldi T."/>
            <person name="Schumann P."/>
            <person name="Toth E."/>
        </authorList>
    </citation>
    <scope>NUCLEOTIDE SEQUENCE [LARGE SCALE GENOMIC DNA]</scope>
    <source>
        <strain evidence="3 4">DMA-k-7a</strain>
    </source>
</reference>
<feature type="domain" description="Ig-like" evidence="2">
    <location>
        <begin position="668"/>
        <end position="743"/>
    </location>
</feature>
<feature type="domain" description="Ig-like" evidence="2">
    <location>
        <begin position="359"/>
        <end position="432"/>
    </location>
</feature>
<dbReference type="Pfam" id="PF19081">
    <property type="entry name" value="Ig_7"/>
    <property type="match status" value="6"/>
</dbReference>
<dbReference type="OrthoDB" id="9805017at2"/>
<feature type="domain" description="Ig-like" evidence="2">
    <location>
        <begin position="591"/>
        <end position="664"/>
    </location>
</feature>
<feature type="domain" description="Ig-like" evidence="2">
    <location>
        <begin position="126"/>
        <end position="204"/>
    </location>
</feature>
<feature type="domain" description="Ig-like" evidence="2">
    <location>
        <begin position="839"/>
        <end position="918"/>
    </location>
</feature>
<sequence>MQRRYFTHWLVVGLIVLGWVSESKAQTITTSALAVSEICGGTSLSVPFSTTGVFGAGNTFSVQLSNAAGSFASPRTLAPSGAASPIIVTIPSDVANGNAYRVRVVSSSPQVIGSTSGTVLSIQQTPAAPVVPVTSFSYCKDAPATPLTATASGGNTLQWYNAGGGAIAGPPTISTASTGTQNFSVSQITTGGCESARVPISIEVFAIPAAPIVSTPLEICAGSGVSALTATGNSLKWYDSSNTLLGGAPTPSNTTSSSYSVSQTINGCESPKSTITVTVKAKPAPPAVANVTACFGATISTLTATGSALKWYTSNDTPLGSAPVPGNTANSSYKVTQTVGGCESDKATITVTITQTPLPTVNSALSYCVGESAPTLTATGTALKWYSSNSGGSPLAGAPTPSTGSPGTFNFYVSQTIDGCESGRAQIVVTVKAIPAAPTVSPVSVCEGSSTGPLTATGANLTWYAAASGGSGSGTAPTPSTATVGTSFFYVSQTVNGCESPRTQLSVTIRDTPNAPAVTSPVTYCFGEVATALTATGTGLKWYTAAGGALGAAPTPSTAAAGSTTFQVSQTANSCESPKASIVVTVYRTNSPTVNALVEYCLGESAVALLANGTSLKWYTSSAGGVGAATAPIPPTTAVGSTPYFVTQTLNGCESDRARVDVLVKAIPAVPVTTAPAPICQLGTSTSLLGQVSGVTGTLKWYTAATGGTSNATAPIPSTATAGTATFYVSQTVNNCESPRASIAFETKANPTAPTVTALVEYCEKATASPLSATGTALKWYTTPTGTTGVTTTAPTPSTVSVTTTAYYVSQTTTYPVGTGSLACEGPRARINVTINPLPGLPSVISFQEFCQERQDKSFTFSANGTNLKWYTASTGGAGENSAPSINLKEAKETTFYVSQVTDKSCEGSRAEMKVRVKRLPVLPVVSSLIEYCQFDQSRQLTATPETNGILNWYGTNASGGSPSGNAPTPSTADGGETAFFVSQSLEGCEGDRTQILIRINTTPKPAVVTPVEYCQNTTATPLSAQGASLKWYREAAASEFQTNPFTPFTANVGNFAFYVTQTGGNGCESPKEKIDVRIKPLPSATITGDNSISLGQSAQITVTFTGDGPWDYVLSNGLTGKGETQNPLRITVSPSVTTTYVVTEVENVCGKGIPNGSAIVTVRIPTISTGNPTIASLCAGKSFTIPFQASGDFVADNRFNVQISLTEETSGFKTIPSVRTGNEVVATVPDTTLGGNYFVRVVGQSAQFLIPGSISPVNVTVRPLPTATLSGNNTILIGESTTVNVAFTGDSPWTFRFNDSGRDSLITTSVTPFVIPVKPAVTTTYSLTSVTNQCGDGKVSGLARIQVDPILSNEPIYTATWLNAYPSPVQTICVVEINSTRTGDESTIQVTDMNGRSILSKIVRATRTEVDFTDQPAGVYFLSVENGGKRAVKRILKQD</sequence>
<dbReference type="RefSeq" id="WP_132116992.1">
    <property type="nucleotide sequence ID" value="NZ_SMJU01000005.1"/>
</dbReference>
<dbReference type="InterPro" id="IPR044023">
    <property type="entry name" value="Ig_7"/>
</dbReference>
<evidence type="ECO:0000313" key="4">
    <source>
        <dbReference type="Proteomes" id="UP000295706"/>
    </source>
</evidence>
<feature type="domain" description="Secretion system C-terminal sorting" evidence="1">
    <location>
        <begin position="1366"/>
        <end position="1436"/>
    </location>
</feature>
<organism evidence="3 4">
    <name type="scientific">Arundinibacter roseus</name>
    <dbReference type="NCBI Taxonomy" id="2070510"/>
    <lineage>
        <taxon>Bacteria</taxon>
        <taxon>Pseudomonadati</taxon>
        <taxon>Bacteroidota</taxon>
        <taxon>Cytophagia</taxon>
        <taxon>Cytophagales</taxon>
        <taxon>Spirosomataceae</taxon>
        <taxon>Arundinibacter</taxon>
    </lineage>
</organism>
<dbReference type="InterPro" id="IPR026444">
    <property type="entry name" value="Secre_tail"/>
</dbReference>
<evidence type="ECO:0000313" key="3">
    <source>
        <dbReference type="EMBL" id="TDB66032.1"/>
    </source>
</evidence>
<dbReference type="EMBL" id="SMJU01000005">
    <property type="protein sequence ID" value="TDB66032.1"/>
    <property type="molecule type" value="Genomic_DNA"/>
</dbReference>
<dbReference type="NCBIfam" id="TIGR04183">
    <property type="entry name" value="Por_Secre_tail"/>
    <property type="match status" value="1"/>
</dbReference>
<gene>
    <name evidence="3" type="ORF">EZE20_09735</name>
</gene>
<name>A0A4R4KGH6_9BACT</name>